<evidence type="ECO:0000256" key="2">
    <source>
        <dbReference type="ARBA" id="ARBA00009295"/>
    </source>
</evidence>
<dbReference type="AlphaFoldDB" id="A0A1B0CZP1"/>
<protein>
    <recommendedName>
        <fullName evidence="13">Fatty acid desaturase domain-containing protein</fullName>
    </recommendedName>
</protein>
<evidence type="ECO:0000256" key="11">
    <source>
        <dbReference type="ARBA" id="ARBA00023160"/>
    </source>
</evidence>
<reference evidence="14" key="1">
    <citation type="submission" date="2022-08" db="UniProtKB">
        <authorList>
            <consortium name="EnsemblMetazoa"/>
        </authorList>
    </citation>
    <scope>IDENTIFICATION</scope>
    <source>
        <strain evidence="14">Israel</strain>
    </source>
</reference>
<keyword evidence="5" id="KW-0276">Fatty acid metabolism</keyword>
<dbReference type="Pfam" id="PF00487">
    <property type="entry name" value="FA_desaturase"/>
    <property type="match status" value="1"/>
</dbReference>
<dbReference type="GO" id="GO:0006636">
    <property type="term" value="P:unsaturated fatty acid biosynthetic process"/>
    <property type="evidence" value="ECO:0007669"/>
    <property type="project" value="TreeGrafter"/>
</dbReference>
<feature type="domain" description="Fatty acid desaturase" evidence="13">
    <location>
        <begin position="88"/>
        <end position="316"/>
    </location>
</feature>
<keyword evidence="9" id="KW-0443">Lipid metabolism</keyword>
<dbReference type="GO" id="GO:0004768">
    <property type="term" value="F:stearoyl-CoA 9-desaturase activity"/>
    <property type="evidence" value="ECO:0007669"/>
    <property type="project" value="TreeGrafter"/>
</dbReference>
<keyword evidence="11 12" id="KW-0275">Fatty acid biosynthesis</keyword>
<evidence type="ECO:0000256" key="12">
    <source>
        <dbReference type="RuleBase" id="RU000581"/>
    </source>
</evidence>
<evidence type="ECO:0000256" key="7">
    <source>
        <dbReference type="ARBA" id="ARBA00023002"/>
    </source>
</evidence>
<organism evidence="14 15">
    <name type="scientific">Phlebotomus papatasi</name>
    <name type="common">Sandfly</name>
    <dbReference type="NCBI Taxonomy" id="29031"/>
    <lineage>
        <taxon>Eukaryota</taxon>
        <taxon>Metazoa</taxon>
        <taxon>Ecdysozoa</taxon>
        <taxon>Arthropoda</taxon>
        <taxon>Hexapoda</taxon>
        <taxon>Insecta</taxon>
        <taxon>Pterygota</taxon>
        <taxon>Neoptera</taxon>
        <taxon>Endopterygota</taxon>
        <taxon>Diptera</taxon>
        <taxon>Nematocera</taxon>
        <taxon>Psychodoidea</taxon>
        <taxon>Psychodidae</taxon>
        <taxon>Phlebotomus</taxon>
        <taxon>Phlebotomus</taxon>
    </lineage>
</organism>
<dbReference type="PRINTS" id="PR00075">
    <property type="entry name" value="FACDDSATRASE"/>
</dbReference>
<comment type="domain">
    <text evidence="12">The histidine box domains are involved in binding the catalytic metal ions.</text>
</comment>
<dbReference type="EnsemblMetazoa" id="PPAI000563-RA">
    <property type="protein sequence ID" value="PPAI000563-PA"/>
    <property type="gene ID" value="PPAI000563"/>
</dbReference>
<evidence type="ECO:0000313" key="15">
    <source>
        <dbReference type="Proteomes" id="UP000092462"/>
    </source>
</evidence>
<dbReference type="InterPro" id="IPR005804">
    <property type="entry name" value="FA_desaturase_dom"/>
</dbReference>
<proteinExistence type="inferred from homology"/>
<evidence type="ECO:0000256" key="6">
    <source>
        <dbReference type="ARBA" id="ARBA00022989"/>
    </source>
</evidence>
<keyword evidence="10" id="KW-0472">Membrane</keyword>
<sequence>MTPRPNPQENALKSTAKDMSDTLPGQDEVSKPSANASSVQDLGTDFTFKHEIVWENALAFLVFHIVGFIGLIEVFTFRVSIITTMYSIALLIIGGIGLTMGAHRHFTHRTFKANTTLKRVLMILFVLNGQNSLWEWARDHRQHHKYSDTDADPHNASRGFFFSHVGWLMSKKHPKVIELGKGIDMSDLEADSWIMFQKKYFLLIYGLVSVVIPTIIPIMLWNEDPIRSFIACYVTRTTLALNFTWFVNSLAHLYGTRPYDKTILPVQSQFVSFFGLGEGWHNYHHAFPWDYRTSEYGQPYNFAATVIDYCAKKGWAYDLKSATEESIKNRVQRKGDNSHDKYGDADNFDGYQTWMDLWKSPANPSYSSKLQPEPIRITRPYDCSYR</sequence>
<dbReference type="PANTHER" id="PTHR11351">
    <property type="entry name" value="ACYL-COA DESATURASE"/>
    <property type="match status" value="1"/>
</dbReference>
<evidence type="ECO:0000256" key="8">
    <source>
        <dbReference type="ARBA" id="ARBA00023004"/>
    </source>
</evidence>
<comment type="subcellular location">
    <subcellularLocation>
        <location evidence="1">Membrane</location>
        <topology evidence="1">Multi-pass membrane protein</topology>
    </subcellularLocation>
</comment>
<keyword evidence="7 12" id="KW-0560">Oxidoreductase</keyword>
<dbReference type="VEuPathDB" id="VectorBase:PPAPM1_002491"/>
<keyword evidence="4 12" id="KW-0812">Transmembrane</keyword>
<name>A0A1B0CZP1_PHLPP</name>
<dbReference type="GO" id="GO:0005506">
    <property type="term" value="F:iron ion binding"/>
    <property type="evidence" value="ECO:0007669"/>
    <property type="project" value="TreeGrafter"/>
</dbReference>
<evidence type="ECO:0000313" key="14">
    <source>
        <dbReference type="EnsemblMetazoa" id="PPAI000563-PA"/>
    </source>
</evidence>
<comment type="similarity">
    <text evidence="2 12">Belongs to the fatty acid desaturase type 1 family.</text>
</comment>
<evidence type="ECO:0000256" key="3">
    <source>
        <dbReference type="ARBA" id="ARBA00022516"/>
    </source>
</evidence>
<evidence type="ECO:0000256" key="1">
    <source>
        <dbReference type="ARBA" id="ARBA00004141"/>
    </source>
</evidence>
<evidence type="ECO:0000256" key="10">
    <source>
        <dbReference type="ARBA" id="ARBA00023136"/>
    </source>
</evidence>
<keyword evidence="3 12" id="KW-0444">Lipid biosynthesis</keyword>
<evidence type="ECO:0000256" key="5">
    <source>
        <dbReference type="ARBA" id="ARBA00022832"/>
    </source>
</evidence>
<dbReference type="EMBL" id="AJVK01020908">
    <property type="status" value="NOT_ANNOTATED_CDS"/>
    <property type="molecule type" value="Genomic_DNA"/>
</dbReference>
<dbReference type="VEuPathDB" id="VectorBase:PPAI000563"/>
<comment type="cofactor">
    <cofactor evidence="12">
        <name>Fe(2+)</name>
        <dbReference type="ChEBI" id="CHEBI:29033"/>
    </cofactor>
</comment>
<dbReference type="CDD" id="cd03505">
    <property type="entry name" value="Delta9-FADS-like"/>
    <property type="match status" value="1"/>
</dbReference>
<keyword evidence="6" id="KW-1133">Transmembrane helix</keyword>
<keyword evidence="8" id="KW-0408">Iron</keyword>
<evidence type="ECO:0000259" key="13">
    <source>
        <dbReference type="Pfam" id="PF00487"/>
    </source>
</evidence>
<dbReference type="Proteomes" id="UP000092462">
    <property type="component" value="Unassembled WGS sequence"/>
</dbReference>
<evidence type="ECO:0000256" key="9">
    <source>
        <dbReference type="ARBA" id="ARBA00023098"/>
    </source>
</evidence>
<dbReference type="GO" id="GO:0005789">
    <property type="term" value="C:endoplasmic reticulum membrane"/>
    <property type="evidence" value="ECO:0007669"/>
    <property type="project" value="TreeGrafter"/>
</dbReference>
<dbReference type="EMBL" id="AJVK01020907">
    <property type="status" value="NOT_ANNOTATED_CDS"/>
    <property type="molecule type" value="Genomic_DNA"/>
</dbReference>
<accession>A0A1B0CZP1</accession>
<keyword evidence="15" id="KW-1185">Reference proteome</keyword>
<dbReference type="PANTHER" id="PTHR11351:SF92">
    <property type="entry name" value="ACYL-COA DESATURASE 2-LIKE PROTEIN"/>
    <property type="match status" value="1"/>
</dbReference>
<evidence type="ECO:0000256" key="4">
    <source>
        <dbReference type="ARBA" id="ARBA00022692"/>
    </source>
</evidence>
<dbReference type="InterPro" id="IPR015876">
    <property type="entry name" value="Acyl-CoA_DS"/>
</dbReference>